<gene>
    <name evidence="1" type="ORF">PXEA_LOCUS7111</name>
</gene>
<dbReference type="OrthoDB" id="16066at2759"/>
<accession>A0A3S5B5E4</accession>
<dbReference type="AlphaFoldDB" id="A0A3S5B5E4"/>
<dbReference type="Proteomes" id="UP000784294">
    <property type="component" value="Unassembled WGS sequence"/>
</dbReference>
<comment type="caution">
    <text evidence="1">The sequence shown here is derived from an EMBL/GenBank/DDBJ whole genome shotgun (WGS) entry which is preliminary data.</text>
</comment>
<evidence type="ECO:0000313" key="2">
    <source>
        <dbReference type="Proteomes" id="UP000784294"/>
    </source>
</evidence>
<organism evidence="1 2">
    <name type="scientific">Protopolystoma xenopodis</name>
    <dbReference type="NCBI Taxonomy" id="117903"/>
    <lineage>
        <taxon>Eukaryota</taxon>
        <taxon>Metazoa</taxon>
        <taxon>Spiralia</taxon>
        <taxon>Lophotrochozoa</taxon>
        <taxon>Platyhelminthes</taxon>
        <taxon>Monogenea</taxon>
        <taxon>Polyopisthocotylea</taxon>
        <taxon>Polystomatidea</taxon>
        <taxon>Polystomatidae</taxon>
        <taxon>Protopolystoma</taxon>
    </lineage>
</organism>
<dbReference type="EMBL" id="CAAALY010018493">
    <property type="protein sequence ID" value="VEL13671.1"/>
    <property type="molecule type" value="Genomic_DNA"/>
</dbReference>
<keyword evidence="2" id="KW-1185">Reference proteome</keyword>
<evidence type="ECO:0000313" key="1">
    <source>
        <dbReference type="EMBL" id="VEL13671.1"/>
    </source>
</evidence>
<reference evidence="1" key="1">
    <citation type="submission" date="2018-11" db="EMBL/GenBank/DDBJ databases">
        <authorList>
            <consortium name="Pathogen Informatics"/>
        </authorList>
    </citation>
    <scope>NUCLEOTIDE SEQUENCE</scope>
</reference>
<protein>
    <submittedName>
        <fullName evidence="1">Uncharacterized protein</fullName>
    </submittedName>
</protein>
<proteinExistence type="predicted"/>
<name>A0A3S5B5E4_9PLAT</name>
<sequence>MVALRQGNPVYRELAGLARQIGRPDLTLTLLVMAMSPHTLPSSIAVRSSSFVATTSSREPVLTPANLTGAGLVRRLGRSLAPSLPRLVPRIYVRRFDMARPKVRQAMDR</sequence>